<dbReference type="SUPFAM" id="SSF49401">
    <property type="entry name" value="Bacterial adhesins"/>
    <property type="match status" value="1"/>
</dbReference>
<comment type="caution">
    <text evidence="2">The sequence shown here is derived from an EMBL/GenBank/DDBJ whole genome shotgun (WGS) entry which is preliminary data.</text>
</comment>
<gene>
    <name evidence="2" type="ORF">SAMN02745723_101269</name>
</gene>
<dbReference type="Gene3D" id="2.60.40.1090">
    <property type="entry name" value="Fimbrial-type adhesion domain"/>
    <property type="match status" value="1"/>
</dbReference>
<dbReference type="RefSeq" id="WP_074820206.1">
    <property type="nucleotide sequence ID" value="NZ_FOLW01000001.1"/>
</dbReference>
<dbReference type="Proteomes" id="UP000226420">
    <property type="component" value="Unassembled WGS sequence"/>
</dbReference>
<keyword evidence="1" id="KW-0732">Signal</keyword>
<organism evidence="2 3">
    <name type="scientific">Pragia fontium DSM 5563 = ATCC 49100</name>
    <dbReference type="NCBI Taxonomy" id="1122977"/>
    <lineage>
        <taxon>Bacteria</taxon>
        <taxon>Pseudomonadati</taxon>
        <taxon>Pseudomonadota</taxon>
        <taxon>Gammaproteobacteria</taxon>
        <taxon>Enterobacterales</taxon>
        <taxon>Budviciaceae</taxon>
        <taxon>Pragia</taxon>
    </lineage>
</organism>
<evidence type="ECO:0000313" key="3">
    <source>
        <dbReference type="Proteomes" id="UP000226420"/>
    </source>
</evidence>
<proteinExistence type="predicted"/>
<name>A0AAJ4W7X5_9GAMM</name>
<protein>
    <submittedName>
        <fullName evidence="2">Pilin (Type 1 fimbria component protein)</fullName>
    </submittedName>
</protein>
<dbReference type="GO" id="GO:0007155">
    <property type="term" value="P:cell adhesion"/>
    <property type="evidence" value="ECO:0007669"/>
    <property type="project" value="InterPro"/>
</dbReference>
<sequence>MRNGWRYVLGLLSLILTSGTVQADVPVTVRAVIVEPACQVTGMNGQSELEASFGDVLVEKANTAKASAVIRVFCTAGAPVGKSLKMYLTPTAHGVIRSMGQNVLGTSMIGVGIALTDNQTPLNVGQWLPIQTGLFVLTGQLVIQDGIQLEGGEFSASVSLFATYM</sequence>
<accession>A0AAJ4W7X5</accession>
<reference evidence="2 3" key="1">
    <citation type="submission" date="2016-10" db="EMBL/GenBank/DDBJ databases">
        <authorList>
            <person name="Varghese N."/>
            <person name="Submissions S."/>
        </authorList>
    </citation>
    <scope>NUCLEOTIDE SEQUENCE [LARGE SCALE GENOMIC DNA]</scope>
    <source>
        <strain evidence="2 3">DSM 5563</strain>
    </source>
</reference>
<feature type="signal peptide" evidence="1">
    <location>
        <begin position="1"/>
        <end position="23"/>
    </location>
</feature>
<feature type="chain" id="PRO_5042486344" evidence="1">
    <location>
        <begin position="24"/>
        <end position="165"/>
    </location>
</feature>
<dbReference type="InterPro" id="IPR036937">
    <property type="entry name" value="Adhesion_dom_fimbrial_sf"/>
</dbReference>
<evidence type="ECO:0000313" key="2">
    <source>
        <dbReference type="EMBL" id="SFC05539.1"/>
    </source>
</evidence>
<dbReference type="EMBL" id="FOLW01000001">
    <property type="protein sequence ID" value="SFC05539.1"/>
    <property type="molecule type" value="Genomic_DNA"/>
</dbReference>
<dbReference type="AlphaFoldDB" id="A0AAJ4W7X5"/>
<evidence type="ECO:0000256" key="1">
    <source>
        <dbReference type="SAM" id="SignalP"/>
    </source>
</evidence>
<dbReference type="InterPro" id="IPR008966">
    <property type="entry name" value="Adhesion_dom_sf"/>
</dbReference>
<dbReference type="GO" id="GO:0009289">
    <property type="term" value="C:pilus"/>
    <property type="evidence" value="ECO:0007669"/>
    <property type="project" value="InterPro"/>
</dbReference>